<dbReference type="Pfam" id="PF09641">
    <property type="entry name" value="DUF2026"/>
    <property type="match status" value="1"/>
</dbReference>
<evidence type="ECO:0000313" key="1">
    <source>
        <dbReference type="EMBL" id="MDZ5459275.1"/>
    </source>
</evidence>
<dbReference type="InterPro" id="IPR038765">
    <property type="entry name" value="Papain-like_cys_pep_sf"/>
</dbReference>
<organism evidence="1 2">
    <name type="scientific">Azohydromonas lata</name>
    <dbReference type="NCBI Taxonomy" id="45677"/>
    <lineage>
        <taxon>Bacteria</taxon>
        <taxon>Pseudomonadati</taxon>
        <taxon>Pseudomonadota</taxon>
        <taxon>Betaproteobacteria</taxon>
        <taxon>Burkholderiales</taxon>
        <taxon>Sphaerotilaceae</taxon>
        <taxon>Azohydromonas</taxon>
    </lineage>
</organism>
<sequence length="214" mass="24443">MKRTPLLSLPDYQRIFQVAYSVLEASEIAITHRACLFFSSVGMLLLRKDYKLPATISVGCMALMVDEEKDSVVVYGREEEDKFVCDENGFHAWVECNGWMIDFMAPIMGVAFREDGGNIKVPRRMLQKRLSDQKASLSELQRVGDFFVVHDISLAEIVLNNQQSNQFEDLKNICLEWFRRPPKALRKDIMMGDSYVATPKPLTTARVPSIDGVW</sequence>
<dbReference type="SUPFAM" id="SSF54001">
    <property type="entry name" value="Cysteine proteinases"/>
    <property type="match status" value="1"/>
</dbReference>
<protein>
    <submittedName>
        <fullName evidence="1">DUF2026 family protein</fullName>
    </submittedName>
</protein>
<dbReference type="EMBL" id="JAXOJX010000041">
    <property type="protein sequence ID" value="MDZ5459275.1"/>
    <property type="molecule type" value="Genomic_DNA"/>
</dbReference>
<name>A0ABU5IK46_9BURK</name>
<dbReference type="Proteomes" id="UP001293718">
    <property type="component" value="Unassembled WGS sequence"/>
</dbReference>
<dbReference type="RefSeq" id="WP_322467057.1">
    <property type="nucleotide sequence ID" value="NZ_JAXOJX010000041.1"/>
</dbReference>
<keyword evidence="2" id="KW-1185">Reference proteome</keyword>
<dbReference type="InterPro" id="IPR023107">
    <property type="entry name" value="Atu2299-like_dom_sf"/>
</dbReference>
<dbReference type="Gene3D" id="3.10.550.10">
    <property type="entry name" value="Hypothetical protein Atu2299"/>
    <property type="match status" value="1"/>
</dbReference>
<accession>A0ABU5IK46</accession>
<reference evidence="1 2" key="1">
    <citation type="submission" date="2023-11" db="EMBL/GenBank/DDBJ databases">
        <title>Draft genome of Azohydromonas lata strain H1 (DSM1123), a polyhydroxyalkanoate producer.</title>
        <authorList>
            <person name="Traversa D."/>
            <person name="D'Addabbo P."/>
            <person name="Pazzani C."/>
            <person name="Manzari C."/>
            <person name="Chiara M."/>
            <person name="Scrascia M."/>
        </authorList>
    </citation>
    <scope>NUCLEOTIDE SEQUENCE [LARGE SCALE GENOMIC DNA]</scope>
    <source>
        <strain evidence="1 2">H1</strain>
    </source>
</reference>
<proteinExistence type="predicted"/>
<evidence type="ECO:0000313" key="2">
    <source>
        <dbReference type="Proteomes" id="UP001293718"/>
    </source>
</evidence>
<dbReference type="InterPro" id="IPR018599">
    <property type="entry name" value="DUF2026"/>
</dbReference>
<gene>
    <name evidence="1" type="ORF">SM757_22110</name>
</gene>
<comment type="caution">
    <text evidence="1">The sequence shown here is derived from an EMBL/GenBank/DDBJ whole genome shotgun (WGS) entry which is preliminary data.</text>
</comment>